<dbReference type="Pfam" id="PF03763">
    <property type="entry name" value="Remorin_C"/>
    <property type="match status" value="1"/>
</dbReference>
<evidence type="ECO:0000256" key="2">
    <source>
        <dbReference type="SAM" id="Coils"/>
    </source>
</evidence>
<feature type="compositionally biased region" description="Polar residues" evidence="3">
    <location>
        <begin position="9"/>
        <end position="26"/>
    </location>
</feature>
<feature type="domain" description="Remorin C-terminal" evidence="4">
    <location>
        <begin position="243"/>
        <end position="346"/>
    </location>
</feature>
<feature type="compositionally biased region" description="Polar residues" evidence="3">
    <location>
        <begin position="191"/>
        <end position="200"/>
    </location>
</feature>
<evidence type="ECO:0000313" key="6">
    <source>
        <dbReference type="Proteomes" id="UP001346149"/>
    </source>
</evidence>
<comment type="similarity">
    <text evidence="1">Belongs to the remorin family.</text>
</comment>
<dbReference type="Proteomes" id="UP001346149">
    <property type="component" value="Unassembled WGS sequence"/>
</dbReference>
<feature type="compositionally biased region" description="Basic and acidic residues" evidence="3">
    <location>
        <begin position="80"/>
        <end position="91"/>
    </location>
</feature>
<proteinExistence type="inferred from homology"/>
<gene>
    <name evidence="5" type="ORF">SAY86_002735</name>
</gene>
<feature type="coiled-coil region" evidence="2">
    <location>
        <begin position="272"/>
        <end position="330"/>
    </location>
</feature>
<organism evidence="5 6">
    <name type="scientific">Trapa natans</name>
    <name type="common">Water chestnut</name>
    <dbReference type="NCBI Taxonomy" id="22666"/>
    <lineage>
        <taxon>Eukaryota</taxon>
        <taxon>Viridiplantae</taxon>
        <taxon>Streptophyta</taxon>
        <taxon>Embryophyta</taxon>
        <taxon>Tracheophyta</taxon>
        <taxon>Spermatophyta</taxon>
        <taxon>Magnoliopsida</taxon>
        <taxon>eudicotyledons</taxon>
        <taxon>Gunneridae</taxon>
        <taxon>Pentapetalae</taxon>
        <taxon>rosids</taxon>
        <taxon>malvids</taxon>
        <taxon>Myrtales</taxon>
        <taxon>Lythraceae</taxon>
        <taxon>Trapa</taxon>
    </lineage>
</organism>
<comment type="caution">
    <text evidence="5">The sequence shown here is derived from an EMBL/GenBank/DDBJ whole genome shotgun (WGS) entry which is preliminary data.</text>
</comment>
<keyword evidence="2" id="KW-0175">Coiled coil</keyword>
<dbReference type="PANTHER" id="PTHR31471">
    <property type="entry name" value="OS02G0116800 PROTEIN"/>
    <property type="match status" value="1"/>
</dbReference>
<reference evidence="5 6" key="1">
    <citation type="journal article" date="2023" name="Hortic Res">
        <title>Pangenome of water caltrop reveals structural variations and asymmetric subgenome divergence after allopolyploidization.</title>
        <authorList>
            <person name="Zhang X."/>
            <person name="Chen Y."/>
            <person name="Wang L."/>
            <person name="Yuan Y."/>
            <person name="Fang M."/>
            <person name="Shi L."/>
            <person name="Lu R."/>
            <person name="Comes H.P."/>
            <person name="Ma Y."/>
            <person name="Chen Y."/>
            <person name="Huang G."/>
            <person name="Zhou Y."/>
            <person name="Zheng Z."/>
            <person name="Qiu Y."/>
        </authorList>
    </citation>
    <scope>NUCLEOTIDE SEQUENCE [LARGE SCALE GENOMIC DNA]</scope>
    <source>
        <strain evidence="5">F231</strain>
    </source>
</reference>
<protein>
    <recommendedName>
        <fullName evidence="4">Remorin C-terminal domain-containing protein</fullName>
    </recommendedName>
</protein>
<feature type="region of interest" description="Disordered" evidence="3">
    <location>
        <begin position="1"/>
        <end position="53"/>
    </location>
</feature>
<dbReference type="AlphaFoldDB" id="A0AAN7R3N6"/>
<dbReference type="InterPro" id="IPR005516">
    <property type="entry name" value="Remorin_C"/>
</dbReference>
<feature type="compositionally biased region" description="Acidic residues" evidence="3">
    <location>
        <begin position="106"/>
        <end position="117"/>
    </location>
</feature>
<feature type="region of interest" description="Disordered" evidence="3">
    <location>
        <begin position="168"/>
        <end position="202"/>
    </location>
</feature>
<sequence>MKSIEDKNCCTNGPSQEISTSGTAMSSFEFHRGAGTTNRSSHQRISLGKPTPSKWDDAQKWLIGLSRAGGDLKYGGQSKTEPRNSNADDLRLINPVPQREQGCSSGEEDEEEEEEYGLQDVVKTKKVECDEESIWRVSKAPSNSHGTAAASSAVRSICLRDTGTEMTPIASQEPSRTGTPIRASTPVGRSPINSGSSTPARCNENHHHQVLVEAGSGQLAAANNISGSCENGILDQPRKLNTLETRAMAWDEAERAKYMARYKREEVKIQAWENHEKRKAEMQMKKVEAKAERMKARAQEKLANKVAATRRIAEEKRANAEAELNEKALRTSERADYIRRTGHMPSSLSFLKLPSFCG</sequence>
<keyword evidence="6" id="KW-1185">Reference proteome</keyword>
<evidence type="ECO:0000256" key="1">
    <source>
        <dbReference type="ARBA" id="ARBA00005711"/>
    </source>
</evidence>
<evidence type="ECO:0000259" key="4">
    <source>
        <dbReference type="Pfam" id="PF03763"/>
    </source>
</evidence>
<name>A0AAN7R3N6_TRANT</name>
<feature type="compositionally biased region" description="Polar residues" evidence="3">
    <location>
        <begin position="169"/>
        <end position="178"/>
    </location>
</feature>
<feature type="compositionally biased region" description="Polar residues" evidence="3">
    <location>
        <begin position="35"/>
        <end position="44"/>
    </location>
</feature>
<evidence type="ECO:0000256" key="3">
    <source>
        <dbReference type="SAM" id="MobiDB-lite"/>
    </source>
</evidence>
<feature type="region of interest" description="Disordered" evidence="3">
    <location>
        <begin position="68"/>
        <end position="118"/>
    </location>
</feature>
<dbReference type="EMBL" id="JAXQNO010000013">
    <property type="protein sequence ID" value="KAK4786046.1"/>
    <property type="molecule type" value="Genomic_DNA"/>
</dbReference>
<dbReference type="PANTHER" id="PTHR31471:SF52">
    <property type="entry name" value="F12A21.28"/>
    <property type="match status" value="1"/>
</dbReference>
<evidence type="ECO:0000313" key="5">
    <source>
        <dbReference type="EMBL" id="KAK4786046.1"/>
    </source>
</evidence>
<accession>A0AAN7R3N6</accession>